<keyword evidence="3" id="KW-1185">Reference proteome</keyword>
<dbReference type="EMBL" id="CP051677">
    <property type="protein sequence ID" value="QJD77574.1"/>
    <property type="molecule type" value="Genomic_DNA"/>
</dbReference>
<evidence type="ECO:0000256" key="1">
    <source>
        <dbReference type="SAM" id="Phobius"/>
    </source>
</evidence>
<dbReference type="RefSeq" id="WP_169549517.1">
    <property type="nucleotide sequence ID" value="NZ_CP051677.1"/>
</dbReference>
<evidence type="ECO:0000313" key="3">
    <source>
        <dbReference type="Proteomes" id="UP000501128"/>
    </source>
</evidence>
<dbReference type="KEGG" id="srho:HH216_03450"/>
<gene>
    <name evidence="2" type="ORF">HH216_03450</name>
</gene>
<keyword evidence="1" id="KW-1133">Transmembrane helix</keyword>
<name>A0A7L5DH03_9BACT</name>
<organism evidence="2 3">
    <name type="scientific">Spirosoma rhododendri</name>
    <dbReference type="NCBI Taxonomy" id="2728024"/>
    <lineage>
        <taxon>Bacteria</taxon>
        <taxon>Pseudomonadati</taxon>
        <taxon>Bacteroidota</taxon>
        <taxon>Cytophagia</taxon>
        <taxon>Cytophagales</taxon>
        <taxon>Cytophagaceae</taxon>
        <taxon>Spirosoma</taxon>
    </lineage>
</organism>
<dbReference type="AlphaFoldDB" id="A0A7L5DH03"/>
<keyword evidence="1" id="KW-0812">Transmembrane</keyword>
<evidence type="ECO:0000313" key="2">
    <source>
        <dbReference type="EMBL" id="QJD77574.1"/>
    </source>
</evidence>
<reference evidence="2 3" key="1">
    <citation type="submission" date="2020-04" db="EMBL/GenBank/DDBJ databases">
        <title>Genome sequencing of novel species.</title>
        <authorList>
            <person name="Heo J."/>
            <person name="Kim S.-J."/>
            <person name="Kim J.-S."/>
            <person name="Hong S.-B."/>
            <person name="Kwon S.-W."/>
        </authorList>
    </citation>
    <scope>NUCLEOTIDE SEQUENCE [LARGE SCALE GENOMIC DNA]</scope>
    <source>
        <strain evidence="2 3">CJU-R4</strain>
    </source>
</reference>
<accession>A0A7L5DH03</accession>
<sequence length="79" mass="8750">MRTFLILSTFFAVIGDVFWQLSEKLADLALPIRVPLLLGAVLFAILIGTLVAHTLLSLVRGTNLFTDLVQEEPVEQLVK</sequence>
<protein>
    <submittedName>
        <fullName evidence="2">Uncharacterized protein</fullName>
    </submittedName>
</protein>
<proteinExistence type="predicted"/>
<feature type="transmembrane region" description="Helical" evidence="1">
    <location>
        <begin position="36"/>
        <end position="56"/>
    </location>
</feature>
<keyword evidence="1" id="KW-0472">Membrane</keyword>
<dbReference type="Proteomes" id="UP000501128">
    <property type="component" value="Chromosome"/>
</dbReference>